<dbReference type="Proteomes" id="UP000237105">
    <property type="component" value="Unassembled WGS sequence"/>
</dbReference>
<protein>
    <submittedName>
        <fullName evidence="1">Uncharacterized protein</fullName>
    </submittedName>
</protein>
<feature type="non-terminal residue" evidence="1">
    <location>
        <position position="1"/>
    </location>
</feature>
<name>A0A2P5C7B0_PARAD</name>
<organism evidence="1 2">
    <name type="scientific">Parasponia andersonii</name>
    <name type="common">Sponia andersonii</name>
    <dbReference type="NCBI Taxonomy" id="3476"/>
    <lineage>
        <taxon>Eukaryota</taxon>
        <taxon>Viridiplantae</taxon>
        <taxon>Streptophyta</taxon>
        <taxon>Embryophyta</taxon>
        <taxon>Tracheophyta</taxon>
        <taxon>Spermatophyta</taxon>
        <taxon>Magnoliopsida</taxon>
        <taxon>eudicotyledons</taxon>
        <taxon>Gunneridae</taxon>
        <taxon>Pentapetalae</taxon>
        <taxon>rosids</taxon>
        <taxon>fabids</taxon>
        <taxon>Rosales</taxon>
        <taxon>Cannabaceae</taxon>
        <taxon>Parasponia</taxon>
    </lineage>
</organism>
<reference evidence="2" key="1">
    <citation type="submission" date="2016-06" db="EMBL/GenBank/DDBJ databases">
        <title>Parallel loss of symbiosis genes in relatives of nitrogen-fixing non-legume Parasponia.</title>
        <authorList>
            <person name="Van Velzen R."/>
            <person name="Holmer R."/>
            <person name="Bu F."/>
            <person name="Rutten L."/>
            <person name="Van Zeijl A."/>
            <person name="Liu W."/>
            <person name="Santuari L."/>
            <person name="Cao Q."/>
            <person name="Sharma T."/>
            <person name="Shen D."/>
            <person name="Roswanjaya Y."/>
            <person name="Wardhani T."/>
            <person name="Kalhor M.S."/>
            <person name="Jansen J."/>
            <person name="Van den Hoogen J."/>
            <person name="Gungor B."/>
            <person name="Hartog M."/>
            <person name="Hontelez J."/>
            <person name="Verver J."/>
            <person name="Yang W.-C."/>
            <person name="Schijlen E."/>
            <person name="Repin R."/>
            <person name="Schilthuizen M."/>
            <person name="Schranz E."/>
            <person name="Heidstra R."/>
            <person name="Miyata K."/>
            <person name="Fedorova E."/>
            <person name="Kohlen W."/>
            <person name="Bisseling T."/>
            <person name="Smit S."/>
            <person name="Geurts R."/>
        </authorList>
    </citation>
    <scope>NUCLEOTIDE SEQUENCE [LARGE SCALE GENOMIC DNA]</scope>
    <source>
        <strain evidence="2">cv. WU1-14</strain>
    </source>
</reference>
<keyword evidence="2" id="KW-1185">Reference proteome</keyword>
<accession>A0A2P5C7B0</accession>
<evidence type="ECO:0000313" key="2">
    <source>
        <dbReference type="Proteomes" id="UP000237105"/>
    </source>
</evidence>
<comment type="caution">
    <text evidence="1">The sequence shown here is derived from an EMBL/GenBank/DDBJ whole genome shotgun (WGS) entry which is preliminary data.</text>
</comment>
<gene>
    <name evidence="1" type="ORF">PanWU01x14_178080</name>
</gene>
<evidence type="ECO:0000313" key="1">
    <source>
        <dbReference type="EMBL" id="PON56942.1"/>
    </source>
</evidence>
<dbReference type="AlphaFoldDB" id="A0A2P5C7B0"/>
<proteinExistence type="predicted"/>
<dbReference type="EMBL" id="JXTB01000165">
    <property type="protein sequence ID" value="PON56942.1"/>
    <property type="molecule type" value="Genomic_DNA"/>
</dbReference>
<sequence length="77" mass="8817">YPKEACPRYQCHNEIFVFDDDGWYYDGRQSNERWHDDASFILSSFTKQRTSMTVGSSTMSGGAMMYASILTDTVVNV</sequence>